<proteinExistence type="predicted"/>
<sequence length="104" mass="11707">MSEKSVIPEMSEMSVMSEMSEMSEMSKMSEMSEMSEMSVMSEMSEMSVLKRVQSTGKKAEFWHYVPYNLVAYPYVAQAYDKRRLPVVKNVTQALSVAEAARAGG</sequence>
<reference evidence="2 3" key="1">
    <citation type="journal article" date="2021" name="Hortic Res">
        <title>The domestication of Cucurbita argyrosperma as revealed by the genome of its wild relative.</title>
        <authorList>
            <person name="Barrera-Redondo J."/>
            <person name="Sanchez-de la Vega G."/>
            <person name="Aguirre-Liguori J.A."/>
            <person name="Castellanos-Morales G."/>
            <person name="Gutierrez-Guerrero Y.T."/>
            <person name="Aguirre-Dugua X."/>
            <person name="Aguirre-Planter E."/>
            <person name="Tenaillon M.I."/>
            <person name="Lira-Saade R."/>
            <person name="Eguiarte L.E."/>
        </authorList>
    </citation>
    <scope>NUCLEOTIDE SEQUENCE [LARGE SCALE GENOMIC DNA]</scope>
    <source>
        <strain evidence="2">JBR-2021</strain>
    </source>
</reference>
<dbReference type="EMBL" id="JAGKQH010000003">
    <property type="protein sequence ID" value="KAG6603368.1"/>
    <property type="molecule type" value="Genomic_DNA"/>
</dbReference>
<feature type="compositionally biased region" description="Low complexity" evidence="1">
    <location>
        <begin position="9"/>
        <end position="36"/>
    </location>
</feature>
<organism evidence="2 3">
    <name type="scientific">Cucurbita argyrosperma subsp. sororia</name>
    <dbReference type="NCBI Taxonomy" id="37648"/>
    <lineage>
        <taxon>Eukaryota</taxon>
        <taxon>Viridiplantae</taxon>
        <taxon>Streptophyta</taxon>
        <taxon>Embryophyta</taxon>
        <taxon>Tracheophyta</taxon>
        <taxon>Spermatophyta</taxon>
        <taxon>Magnoliopsida</taxon>
        <taxon>eudicotyledons</taxon>
        <taxon>Gunneridae</taxon>
        <taxon>Pentapetalae</taxon>
        <taxon>rosids</taxon>
        <taxon>fabids</taxon>
        <taxon>Cucurbitales</taxon>
        <taxon>Cucurbitaceae</taxon>
        <taxon>Cucurbiteae</taxon>
        <taxon>Cucurbita</taxon>
    </lineage>
</organism>
<evidence type="ECO:0000256" key="1">
    <source>
        <dbReference type="SAM" id="MobiDB-lite"/>
    </source>
</evidence>
<gene>
    <name evidence="2" type="primary">HIPP21</name>
    <name evidence="2" type="ORF">SDJN03_03977</name>
</gene>
<keyword evidence="3" id="KW-1185">Reference proteome</keyword>
<dbReference type="Proteomes" id="UP000685013">
    <property type="component" value="Chromosome 3"/>
</dbReference>
<evidence type="ECO:0000313" key="3">
    <source>
        <dbReference type="Proteomes" id="UP000685013"/>
    </source>
</evidence>
<accession>A0AAV6NXM7</accession>
<protein>
    <submittedName>
        <fullName evidence="2">Heavy metal-associated isoprenylated plant protein 21</fullName>
    </submittedName>
</protein>
<comment type="caution">
    <text evidence="2">The sequence shown here is derived from an EMBL/GenBank/DDBJ whole genome shotgun (WGS) entry which is preliminary data.</text>
</comment>
<feature type="non-terminal residue" evidence="2">
    <location>
        <position position="1"/>
    </location>
</feature>
<evidence type="ECO:0000313" key="2">
    <source>
        <dbReference type="EMBL" id="KAG6603368.1"/>
    </source>
</evidence>
<name>A0AAV6NXM7_9ROSI</name>
<dbReference type="AlphaFoldDB" id="A0AAV6NXM7"/>
<feature type="region of interest" description="Disordered" evidence="1">
    <location>
        <begin position="1"/>
        <end position="36"/>
    </location>
</feature>